<evidence type="ECO:0000313" key="2">
    <source>
        <dbReference type="Proteomes" id="UP000019442"/>
    </source>
</evidence>
<keyword evidence="1" id="KW-0436">Ligase</keyword>
<dbReference type="Proteomes" id="UP000019442">
    <property type="component" value="Chromosome"/>
</dbReference>
<dbReference type="PATRIC" id="fig|1354791.3.peg.215"/>
<dbReference type="GO" id="GO:0004812">
    <property type="term" value="F:aminoacyl-tRNA ligase activity"/>
    <property type="evidence" value="ECO:0007669"/>
    <property type="project" value="UniProtKB-KW"/>
</dbReference>
<reference evidence="1 2" key="1">
    <citation type="journal article" date="2014" name="J Genomics">
        <title>Draft Genome Sequence of the Extremely Halophilic Phototrophic Purple Sulfur Bacterium Halorhodospira halochloris.</title>
        <authorList>
            <person name="Singh K.S."/>
            <person name="Kirksey J."/>
            <person name="Hoff W.D."/>
            <person name="Deole R."/>
        </authorList>
    </citation>
    <scope>NUCLEOTIDE SEQUENCE [LARGE SCALE GENOMIC DNA]</scope>
    <source>
        <strain evidence="1 2">A</strain>
    </source>
</reference>
<dbReference type="RefSeq" id="WP_025282663.1">
    <property type="nucleotide sequence ID" value="NZ_CP007268.1"/>
</dbReference>
<keyword evidence="1" id="KW-0030">Aminoacyl-tRNA synthetase</keyword>
<dbReference type="KEGG" id="hhc:M911_14360"/>
<gene>
    <name evidence="1" type="ORF">M911_14360</name>
</gene>
<proteinExistence type="predicted"/>
<name>W8KLX0_9GAMM</name>
<dbReference type="AlphaFoldDB" id="W8KLX0"/>
<organism evidence="1 2">
    <name type="scientific">Ectothiorhodospira haloalkaliphila</name>
    <dbReference type="NCBI Taxonomy" id="421628"/>
    <lineage>
        <taxon>Bacteria</taxon>
        <taxon>Pseudomonadati</taxon>
        <taxon>Pseudomonadota</taxon>
        <taxon>Gammaproteobacteria</taxon>
        <taxon>Chromatiales</taxon>
        <taxon>Ectothiorhodospiraceae</taxon>
        <taxon>Ectothiorhodospira</taxon>
    </lineage>
</organism>
<keyword evidence="2" id="KW-1185">Reference proteome</keyword>
<sequence>MTTTLMEQQLTFTFAEGVEATQYDDWAFYRNQFNAVCGGTKAVDFVCLDGDQLWLIEVKDYRHHRRTKLVDLGDEVAAKVRDTLAGLVAASCNANEAEERRVARQAVGRSRLRVVLHLEQPRHPSRLFPRAVDPDDVMLKLKQRLKAVDAHPRVVDQSTLDARMPWAVRGLAGGSARE</sequence>
<reference evidence="2" key="2">
    <citation type="submission" date="2014-02" db="EMBL/GenBank/DDBJ databases">
        <title>Draft Genome Sequence of extremely halophilic bacteria Halorhodospira halochloris.</title>
        <authorList>
            <person name="Singh K.S."/>
        </authorList>
    </citation>
    <scope>NUCLEOTIDE SEQUENCE [LARGE SCALE GENOMIC DNA]</scope>
    <source>
        <strain evidence="2">A</strain>
    </source>
</reference>
<evidence type="ECO:0000313" key="1">
    <source>
        <dbReference type="EMBL" id="AHK80133.1"/>
    </source>
</evidence>
<protein>
    <submittedName>
        <fullName evidence="1">Cysteinyl-tRNA synthetase</fullName>
    </submittedName>
</protein>
<dbReference type="OrthoDB" id="8479564at2"/>
<dbReference type="EMBL" id="CP007268">
    <property type="protein sequence ID" value="AHK80133.1"/>
    <property type="molecule type" value="Genomic_DNA"/>
</dbReference>
<accession>W8KLX0</accession>
<dbReference type="HOGENOM" id="CLU_1600802_0_0_6"/>